<dbReference type="SUPFAM" id="SSF52016">
    <property type="entry name" value="LeuD/IlvD-like"/>
    <property type="match status" value="1"/>
</dbReference>
<comment type="catalytic activity">
    <reaction evidence="1">
        <text>(2R,3S)-3-isopropylmalate = (2S)-2-isopropylmalate</text>
        <dbReference type="Rhea" id="RHEA:32287"/>
        <dbReference type="ChEBI" id="CHEBI:1178"/>
        <dbReference type="ChEBI" id="CHEBI:35121"/>
        <dbReference type="EC" id="4.2.1.33"/>
    </reaction>
</comment>
<proteinExistence type="predicted"/>
<dbReference type="KEGG" id="apra:G3A50_21945"/>
<geneLocation type="plasmid" evidence="10">
    <name>plgm</name>
</geneLocation>
<evidence type="ECO:0000256" key="7">
    <source>
        <dbReference type="ARBA" id="ARBA00023304"/>
    </source>
</evidence>
<keyword evidence="7" id="KW-0100">Branched-chain amino acid biosynthesis</keyword>
<feature type="domain" description="Aconitase A/isopropylmalate dehydratase small subunit swivel" evidence="8">
    <location>
        <begin position="51"/>
        <end position="102"/>
    </location>
</feature>
<evidence type="ECO:0000313" key="9">
    <source>
        <dbReference type="EMBL" id="QIB36485.1"/>
    </source>
</evidence>
<keyword evidence="4" id="KW-0432">Leucine biosynthesis</keyword>
<evidence type="ECO:0000256" key="1">
    <source>
        <dbReference type="ARBA" id="ARBA00000491"/>
    </source>
</evidence>
<dbReference type="Gene3D" id="3.20.19.10">
    <property type="entry name" value="Aconitase, domain 4"/>
    <property type="match status" value="1"/>
</dbReference>
<evidence type="ECO:0000259" key="8">
    <source>
        <dbReference type="Pfam" id="PF00694"/>
    </source>
</evidence>
<evidence type="ECO:0000256" key="4">
    <source>
        <dbReference type="ARBA" id="ARBA00022430"/>
    </source>
</evidence>
<dbReference type="PANTHER" id="PTHR43345">
    <property type="entry name" value="3-ISOPROPYLMALATE DEHYDRATASE SMALL SUBUNIT 2-RELATED-RELATED"/>
    <property type="match status" value="1"/>
</dbReference>
<protein>
    <recommendedName>
        <fullName evidence="3">3-isopropylmalate dehydratase</fullName>
        <ecNumber evidence="3">4.2.1.33</ecNumber>
    </recommendedName>
</protein>
<accession>A0A6P1YTX9</accession>
<reference evidence="9 10" key="1">
    <citation type="submission" date="2020-02" db="EMBL/GenBank/DDBJ databases">
        <authorList>
            <person name="Li G."/>
        </authorList>
    </citation>
    <scope>NUCLEOTIDE SEQUENCE [LARGE SCALE GENOMIC DNA]</scope>
    <source>
        <strain evidence="9 10">DSM 102029</strain>
        <plasmid evidence="10">plgm</plasmid>
    </source>
</reference>
<dbReference type="EMBL" id="CP048631">
    <property type="protein sequence ID" value="QIB36485.1"/>
    <property type="molecule type" value="Genomic_DNA"/>
</dbReference>
<dbReference type="GO" id="GO:0003861">
    <property type="term" value="F:3-isopropylmalate dehydratase activity"/>
    <property type="evidence" value="ECO:0007669"/>
    <property type="project" value="UniProtKB-EC"/>
</dbReference>
<evidence type="ECO:0000256" key="5">
    <source>
        <dbReference type="ARBA" id="ARBA00022605"/>
    </source>
</evidence>
<dbReference type="InterPro" id="IPR050075">
    <property type="entry name" value="LeuD"/>
</dbReference>
<dbReference type="InterPro" id="IPR011827">
    <property type="entry name" value="LeuD_type2/HacB/DmdB"/>
</dbReference>
<keyword evidence="9" id="KW-0614">Plasmid</keyword>
<name>A0A6P1YTX9_9HYPH</name>
<gene>
    <name evidence="9" type="ORF">G3A50_21945</name>
</gene>
<evidence type="ECO:0000256" key="6">
    <source>
        <dbReference type="ARBA" id="ARBA00023239"/>
    </source>
</evidence>
<evidence type="ECO:0000256" key="3">
    <source>
        <dbReference type="ARBA" id="ARBA00011998"/>
    </source>
</evidence>
<keyword evidence="5" id="KW-0028">Amino-acid biosynthesis</keyword>
<comment type="pathway">
    <text evidence="2">Amino-acid biosynthesis; L-leucine biosynthesis; L-leucine from 3-methyl-2-oxobutanoate: step 2/4.</text>
</comment>
<keyword evidence="10" id="KW-1185">Reference proteome</keyword>
<sequence>MIRGHVWKFGANINTDVIMPGHVYDQSEAIQTKAAFAGVRPGFSDIFQAGDLIVAGTNFGTGSSRPAARSLRNLGCACLVADSINSLFFRNCVNFGLLALECEGVSALVEEGGELEIDIDNWQLREIGTGKVLPILPVPPRLLAIMRGGGIFPVLEREGLIVVQR</sequence>
<dbReference type="NCBIfam" id="TIGR02087">
    <property type="entry name" value="LEUD_arch"/>
    <property type="match status" value="1"/>
</dbReference>
<dbReference type="GO" id="GO:0009098">
    <property type="term" value="P:L-leucine biosynthetic process"/>
    <property type="evidence" value="ECO:0007669"/>
    <property type="project" value="UniProtKB-KW"/>
</dbReference>
<keyword evidence="6" id="KW-0456">Lyase</keyword>
<evidence type="ECO:0000313" key="10">
    <source>
        <dbReference type="Proteomes" id="UP000464751"/>
    </source>
</evidence>
<evidence type="ECO:0000256" key="2">
    <source>
        <dbReference type="ARBA" id="ARBA00004729"/>
    </source>
</evidence>
<dbReference type="PANTHER" id="PTHR43345:SF9">
    <property type="entry name" value="3-ISOPROPYLMALATE DEHYDRATASE SMALL SUBUNIT"/>
    <property type="match status" value="1"/>
</dbReference>
<dbReference type="InterPro" id="IPR000573">
    <property type="entry name" value="AconitaseA/IPMdHydase_ssu_swvl"/>
</dbReference>
<dbReference type="RefSeq" id="WP_163078186.1">
    <property type="nucleotide sequence ID" value="NZ_CP048631.1"/>
</dbReference>
<organism evidence="9 10">
    <name type="scientific">Ancylobacter pratisalsi</name>
    <dbReference type="NCBI Taxonomy" id="1745854"/>
    <lineage>
        <taxon>Bacteria</taxon>
        <taxon>Pseudomonadati</taxon>
        <taxon>Pseudomonadota</taxon>
        <taxon>Alphaproteobacteria</taxon>
        <taxon>Hyphomicrobiales</taxon>
        <taxon>Xanthobacteraceae</taxon>
        <taxon>Ancylobacter</taxon>
    </lineage>
</organism>
<dbReference type="Pfam" id="PF00694">
    <property type="entry name" value="Aconitase_C"/>
    <property type="match status" value="1"/>
</dbReference>
<dbReference type="AlphaFoldDB" id="A0A6P1YTX9"/>
<dbReference type="InterPro" id="IPR015928">
    <property type="entry name" value="Aconitase/3IPM_dehydase_swvl"/>
</dbReference>
<dbReference type="EC" id="4.2.1.33" evidence="3"/>
<dbReference type="Proteomes" id="UP000464751">
    <property type="component" value="Plasmid pLGM"/>
</dbReference>